<dbReference type="EMBL" id="OU466863">
    <property type="protein sequence ID" value="CAH2077574.1"/>
    <property type="molecule type" value="Genomic_DNA"/>
</dbReference>
<dbReference type="NCBIfam" id="TIGR01572">
    <property type="entry name" value="A_thl_para_3677"/>
    <property type="match status" value="2"/>
</dbReference>
<organism evidence="2 3">
    <name type="scientific">Thlaspi arvense</name>
    <name type="common">Field penny-cress</name>
    <dbReference type="NCBI Taxonomy" id="13288"/>
    <lineage>
        <taxon>Eukaryota</taxon>
        <taxon>Viridiplantae</taxon>
        <taxon>Streptophyta</taxon>
        <taxon>Embryophyta</taxon>
        <taxon>Tracheophyta</taxon>
        <taxon>Spermatophyta</taxon>
        <taxon>Magnoliopsida</taxon>
        <taxon>eudicotyledons</taxon>
        <taxon>Gunneridae</taxon>
        <taxon>Pentapetalae</taxon>
        <taxon>rosids</taxon>
        <taxon>malvids</taxon>
        <taxon>Brassicales</taxon>
        <taxon>Brassicaceae</taxon>
        <taxon>Thlaspideae</taxon>
        <taxon>Thlaspi</taxon>
    </lineage>
</organism>
<dbReference type="Proteomes" id="UP000836841">
    <property type="component" value="Chromosome 7"/>
</dbReference>
<dbReference type="Pfam" id="PF04776">
    <property type="entry name" value="protein_MS5"/>
    <property type="match status" value="1"/>
</dbReference>
<feature type="compositionally biased region" description="Polar residues" evidence="1">
    <location>
        <begin position="1"/>
        <end position="18"/>
    </location>
</feature>
<evidence type="ECO:0000313" key="3">
    <source>
        <dbReference type="Proteomes" id="UP000836841"/>
    </source>
</evidence>
<protein>
    <submittedName>
        <fullName evidence="2">Uncharacterized protein</fullName>
    </submittedName>
</protein>
<name>A0AAU9T4N7_THLAR</name>
<dbReference type="PANTHER" id="PTHR31260:SF28">
    <property type="entry name" value="CYSTATIN DOMAIN PROTEIN"/>
    <property type="match status" value="1"/>
</dbReference>
<gene>
    <name evidence="2" type="ORF">TAV2_LOCUS24808</name>
</gene>
<evidence type="ECO:0000313" key="2">
    <source>
        <dbReference type="EMBL" id="CAH2077574.1"/>
    </source>
</evidence>
<feature type="region of interest" description="Disordered" evidence="1">
    <location>
        <begin position="1"/>
        <end position="65"/>
    </location>
</feature>
<dbReference type="InterPro" id="IPR006462">
    <property type="entry name" value="MS5"/>
</dbReference>
<dbReference type="AlphaFoldDB" id="A0AAU9T4N7"/>
<proteinExistence type="predicted"/>
<evidence type="ECO:0000256" key="1">
    <source>
        <dbReference type="SAM" id="MobiDB-lite"/>
    </source>
</evidence>
<reference evidence="2 3" key="1">
    <citation type="submission" date="2022-03" db="EMBL/GenBank/DDBJ databases">
        <authorList>
            <person name="Nunn A."/>
            <person name="Chopra R."/>
            <person name="Nunn A."/>
            <person name="Contreras Garrido A."/>
        </authorList>
    </citation>
    <scope>NUCLEOTIDE SEQUENCE [LARGE SCALE GENOMIC DNA]</scope>
</reference>
<accession>A0AAU9T4N7</accession>
<sequence>MTTASSTVFQDVFTTNTEPEPPQRNRKAEITAAPEPDKGSLGSAAECSAAVNNGRDSDSSDEDEVDPILKKEFYRQLHESNGFDVDRVIPNNSLSMTICDNKPGLYHDMIVVYARVGLHWYNFHKIQKYKISYGLGSNLQLSRVDKFISIMCGIFEYSITLEAKDPANSSCLTFQTRVLRAGCINGEHLRIQTVGCRIKPQTQGTGDKIHRWEYNDGIGEVYKDNLPKWISDDALVPSSDQHHQFYQKIDYDDRIIHRVPDKGSLASAAECSAAVNNGRDSDSSDEDEVDPVLKKELYRKFHESDGFDVDITIPNTKISVTKCDNNKPGHYPEMIDIYARVGLHWYNFHKGSNFHLSRVDKYVEAMWGIFENEYYITLEAIDPANNSCFTFQASVTRTLYCINGEPLRIQTVGCRIKPQTQGTGDQIHRWEYHDGIDEFYKGNLPKWLSDDALVPSSDQHHQFYQVQDSDIRENDWLYMYAEFAMYSQREGDMTLLVLAASGDQEGRCTDL</sequence>
<keyword evidence="3" id="KW-1185">Reference proteome</keyword>
<dbReference type="PANTHER" id="PTHR31260">
    <property type="entry name" value="CYSTATIN/MONELLIN SUPERFAMILY PROTEIN"/>
    <property type="match status" value="1"/>
</dbReference>